<comment type="caution">
    <text evidence="1">The sequence shown here is derived from an EMBL/GenBank/DDBJ whole genome shotgun (WGS) entry which is preliminary data.</text>
</comment>
<name>A0A8J7W3M0_9FIRM</name>
<dbReference type="Proteomes" id="UP000675664">
    <property type="component" value="Unassembled WGS sequence"/>
</dbReference>
<dbReference type="EMBL" id="JAGSND010000016">
    <property type="protein sequence ID" value="MBR0599766.1"/>
    <property type="molecule type" value="Genomic_DNA"/>
</dbReference>
<keyword evidence="2" id="KW-1185">Reference proteome</keyword>
<accession>A0A8J7W3M0</accession>
<gene>
    <name evidence="1" type="ORF">KCX82_17925</name>
</gene>
<organism evidence="1 2">
    <name type="scientific">Sinanaerobacter chloroacetimidivorans</name>
    <dbReference type="NCBI Taxonomy" id="2818044"/>
    <lineage>
        <taxon>Bacteria</taxon>
        <taxon>Bacillati</taxon>
        <taxon>Bacillota</taxon>
        <taxon>Clostridia</taxon>
        <taxon>Peptostreptococcales</taxon>
        <taxon>Anaerovoracaceae</taxon>
        <taxon>Sinanaerobacter</taxon>
    </lineage>
</organism>
<sequence>MTKEMEFAKCIAVLRKLIRLGLISESEYTVARKRLMDRFLILEESNPKVA</sequence>
<proteinExistence type="predicted"/>
<dbReference type="RefSeq" id="WP_227019894.1">
    <property type="nucleotide sequence ID" value="NZ_JAGSND010000016.1"/>
</dbReference>
<reference evidence="1" key="1">
    <citation type="submission" date="2021-04" db="EMBL/GenBank/DDBJ databases">
        <title>Sinoanaerobacter chloroacetimidivorans sp. nov., an obligate anaerobic bacterium isolated from anaerobic sludge.</title>
        <authorList>
            <person name="Bao Y."/>
        </authorList>
    </citation>
    <scope>NUCLEOTIDE SEQUENCE</scope>
    <source>
        <strain evidence="1">BAD-6</strain>
    </source>
</reference>
<protein>
    <recommendedName>
        <fullName evidence="3">SHOCT domain-containing protein</fullName>
    </recommendedName>
</protein>
<evidence type="ECO:0008006" key="3">
    <source>
        <dbReference type="Google" id="ProtNLM"/>
    </source>
</evidence>
<evidence type="ECO:0000313" key="2">
    <source>
        <dbReference type="Proteomes" id="UP000675664"/>
    </source>
</evidence>
<dbReference type="AlphaFoldDB" id="A0A8J7W3M0"/>
<reference evidence="1" key="2">
    <citation type="submission" date="2021-04" db="EMBL/GenBank/DDBJ databases">
        <authorList>
            <person name="Liu J."/>
        </authorList>
    </citation>
    <scope>NUCLEOTIDE SEQUENCE</scope>
    <source>
        <strain evidence="1">BAD-6</strain>
    </source>
</reference>
<evidence type="ECO:0000313" key="1">
    <source>
        <dbReference type="EMBL" id="MBR0599766.1"/>
    </source>
</evidence>